<sequence>MKNKICQSCGMPMMAEEQFGTNDDGSMNTEYCTYCYQDGAFTGNYTMNEMIDHNLEFLDEFNKDVERPFTREEARAEMRKFFPTLKRWKN</sequence>
<proteinExistence type="predicted"/>
<accession>A0ABR7D0V9</accession>
<name>A0ABR7D0V9_9BACT</name>
<gene>
    <name evidence="2" type="ORF">H8S64_10480</name>
</gene>
<comment type="caution">
    <text evidence="2">The sequence shown here is derived from an EMBL/GenBank/DDBJ whole genome shotgun (WGS) entry which is preliminary data.</text>
</comment>
<dbReference type="InterPro" id="IPR025868">
    <property type="entry name" value="Zn_ribbon_dom_put"/>
</dbReference>
<feature type="domain" description="Putative zinc ribbon" evidence="1">
    <location>
        <begin position="5"/>
        <end position="89"/>
    </location>
</feature>
<protein>
    <submittedName>
        <fullName evidence="2">Zinc ribbon domain-containing protein</fullName>
    </submittedName>
</protein>
<dbReference type="Pfam" id="PF12674">
    <property type="entry name" value="Zn_ribbon_2"/>
    <property type="match status" value="1"/>
</dbReference>
<evidence type="ECO:0000259" key="1">
    <source>
        <dbReference type="Pfam" id="PF12674"/>
    </source>
</evidence>
<dbReference type="Proteomes" id="UP000646484">
    <property type="component" value="Unassembled WGS sequence"/>
</dbReference>
<evidence type="ECO:0000313" key="2">
    <source>
        <dbReference type="EMBL" id="MBC5621524.1"/>
    </source>
</evidence>
<reference evidence="2 3" key="1">
    <citation type="submission" date="2020-08" db="EMBL/GenBank/DDBJ databases">
        <title>Genome public.</title>
        <authorList>
            <person name="Liu C."/>
            <person name="Sun Q."/>
        </authorList>
    </citation>
    <scope>NUCLEOTIDE SEQUENCE [LARGE SCALE GENOMIC DNA]</scope>
    <source>
        <strain evidence="2 3">NSJ-56</strain>
    </source>
</reference>
<keyword evidence="3" id="KW-1185">Reference proteome</keyword>
<organism evidence="2 3">
    <name type="scientific">Butyricimonas hominis</name>
    <dbReference type="NCBI Taxonomy" id="2763032"/>
    <lineage>
        <taxon>Bacteria</taxon>
        <taxon>Pseudomonadati</taxon>
        <taxon>Bacteroidota</taxon>
        <taxon>Bacteroidia</taxon>
        <taxon>Bacteroidales</taxon>
        <taxon>Odoribacteraceae</taxon>
        <taxon>Butyricimonas</taxon>
    </lineage>
</organism>
<dbReference type="EMBL" id="JACOOH010000004">
    <property type="protein sequence ID" value="MBC5621524.1"/>
    <property type="molecule type" value="Genomic_DNA"/>
</dbReference>
<evidence type="ECO:0000313" key="3">
    <source>
        <dbReference type="Proteomes" id="UP000646484"/>
    </source>
</evidence>
<dbReference type="RefSeq" id="WP_186976017.1">
    <property type="nucleotide sequence ID" value="NZ_JACOOH010000004.1"/>
</dbReference>